<evidence type="ECO:0000313" key="3">
    <source>
        <dbReference type="Proteomes" id="UP000317519"/>
    </source>
</evidence>
<reference evidence="2 3" key="1">
    <citation type="journal article" date="2015" name="Stand. Genomic Sci.">
        <title>Genomic Encyclopedia of Bacterial and Archaeal Type Strains, Phase III: the genomes of soil and plant-associated and newly described type strains.</title>
        <authorList>
            <person name="Whitman W.B."/>
            <person name="Woyke T."/>
            <person name="Klenk H.P."/>
            <person name="Zhou Y."/>
            <person name="Lilburn T.G."/>
            <person name="Beck B.J."/>
            <person name="De Vos P."/>
            <person name="Vandamme P."/>
            <person name="Eisen J.A."/>
            <person name="Garrity G."/>
            <person name="Hugenholtz P."/>
            <person name="Kyrpides N.C."/>
        </authorList>
    </citation>
    <scope>NUCLEOTIDE SEQUENCE [LARGE SCALE GENOMIC DNA]</scope>
    <source>
        <strain evidence="2 3">CGMCC 1.6847</strain>
    </source>
</reference>
<dbReference type="Pfam" id="PF07995">
    <property type="entry name" value="GSDH"/>
    <property type="match status" value="1"/>
</dbReference>
<dbReference type="InterPro" id="IPR011042">
    <property type="entry name" value="6-blade_b-propeller_TolB-like"/>
</dbReference>
<organism evidence="2 3">
    <name type="scientific">Flavobacterium tiangeerense</name>
    <dbReference type="NCBI Taxonomy" id="459471"/>
    <lineage>
        <taxon>Bacteria</taxon>
        <taxon>Pseudomonadati</taxon>
        <taxon>Bacteroidota</taxon>
        <taxon>Flavobacteriia</taxon>
        <taxon>Flavobacteriales</taxon>
        <taxon>Flavobacteriaceae</taxon>
        <taxon>Flavobacterium</taxon>
    </lineage>
</organism>
<comment type="caution">
    <text evidence="2">The sequence shown here is derived from an EMBL/GenBank/DDBJ whole genome shotgun (WGS) entry which is preliminary data.</text>
</comment>
<dbReference type="Gene3D" id="2.120.10.30">
    <property type="entry name" value="TolB, C-terminal domain"/>
    <property type="match status" value="1"/>
</dbReference>
<proteinExistence type="predicted"/>
<feature type="domain" description="Glucose/Sorbosone dehydrogenase" evidence="1">
    <location>
        <begin position="1"/>
        <end position="72"/>
    </location>
</feature>
<keyword evidence="3" id="KW-1185">Reference proteome</keyword>
<evidence type="ECO:0000313" key="2">
    <source>
        <dbReference type="EMBL" id="TWI00579.1"/>
    </source>
</evidence>
<name>A0ABY3FKP7_9FLAO</name>
<accession>A0ABY3FKP7</accession>
<sequence length="76" mass="8771">MTFYSGNRIPEWQNNLFIGALSGMHIARLVIENNVVTGEERLLVDQNQRFRDIAQGTDGALYTITDQGRLYRIDRQ</sequence>
<protein>
    <submittedName>
        <fullName evidence="2">Glucose/sorbosone dehydrogenase</fullName>
    </submittedName>
</protein>
<dbReference type="EMBL" id="VLKO01000004">
    <property type="protein sequence ID" value="TWI00579.1"/>
    <property type="molecule type" value="Genomic_DNA"/>
</dbReference>
<gene>
    <name evidence="2" type="ORF">IQ05_01235</name>
</gene>
<evidence type="ECO:0000259" key="1">
    <source>
        <dbReference type="Pfam" id="PF07995"/>
    </source>
</evidence>
<dbReference type="InterPro" id="IPR012938">
    <property type="entry name" value="Glc/Sorbosone_DH"/>
</dbReference>
<dbReference type="Proteomes" id="UP000317519">
    <property type="component" value="Unassembled WGS sequence"/>
</dbReference>